<evidence type="ECO:0000256" key="1">
    <source>
        <dbReference type="SAM" id="MobiDB-lite"/>
    </source>
</evidence>
<evidence type="ECO:0000313" key="2">
    <source>
        <dbReference type="EMBL" id="OLP77990.1"/>
    </source>
</evidence>
<reference evidence="2 3" key="1">
    <citation type="submission" date="2016-02" db="EMBL/GenBank/DDBJ databases">
        <title>Genome analysis of coral dinoflagellate symbionts highlights evolutionary adaptations to a symbiotic lifestyle.</title>
        <authorList>
            <person name="Aranda M."/>
            <person name="Li Y."/>
            <person name="Liew Y.J."/>
            <person name="Baumgarten S."/>
            <person name="Simakov O."/>
            <person name="Wilson M."/>
            <person name="Piel J."/>
            <person name="Ashoor H."/>
            <person name="Bougouffa S."/>
            <person name="Bajic V.B."/>
            <person name="Ryu T."/>
            <person name="Ravasi T."/>
            <person name="Bayer T."/>
            <person name="Micklem G."/>
            <person name="Kim H."/>
            <person name="Bhak J."/>
            <person name="Lajeunesse T.C."/>
            <person name="Voolstra C.R."/>
        </authorList>
    </citation>
    <scope>NUCLEOTIDE SEQUENCE [LARGE SCALE GENOMIC DNA]</scope>
    <source>
        <strain evidence="2 3">CCMP2467</strain>
    </source>
</reference>
<accession>A0A1Q9C4Z6</accession>
<organism evidence="2 3">
    <name type="scientific">Symbiodinium microadriaticum</name>
    <name type="common">Dinoflagellate</name>
    <name type="synonym">Zooxanthella microadriatica</name>
    <dbReference type="NCBI Taxonomy" id="2951"/>
    <lineage>
        <taxon>Eukaryota</taxon>
        <taxon>Sar</taxon>
        <taxon>Alveolata</taxon>
        <taxon>Dinophyceae</taxon>
        <taxon>Suessiales</taxon>
        <taxon>Symbiodiniaceae</taxon>
        <taxon>Symbiodinium</taxon>
    </lineage>
</organism>
<feature type="compositionally biased region" description="Basic and acidic residues" evidence="1">
    <location>
        <begin position="247"/>
        <end position="256"/>
    </location>
</feature>
<protein>
    <submittedName>
        <fullName evidence="2">Uncharacterized protein</fullName>
    </submittedName>
</protein>
<dbReference type="EMBL" id="LSRX01001678">
    <property type="protein sequence ID" value="OLP77990.1"/>
    <property type="molecule type" value="Genomic_DNA"/>
</dbReference>
<name>A0A1Q9C4Z6_SYMMI</name>
<sequence length="263" mass="29369">MDVLSLAAYACARTCARVHARPSYCTGLHALWQKLSGLTAESQEVLRPFIAMASLRERGKATWRGYRKHLLEKYTMTTNGTPREFLARSLSSLCCSDDFGALELSEHVSARDLYAALYGKHVALVIRITTIGQISSKKVHRISEWRLLTFRDSALVDWSANAACEKLREKVHHAKRKLEKQTPPGPAEAAGPSEPVLVTMGSGSEMPQSPAACWTRQVLQGWLVPGLFQKRFRTRGKRGQPELNADGSRRENKDANATHNRAW</sequence>
<proteinExistence type="predicted"/>
<dbReference type="OrthoDB" id="10275591at2759"/>
<keyword evidence="3" id="KW-1185">Reference proteome</keyword>
<dbReference type="Proteomes" id="UP000186817">
    <property type="component" value="Unassembled WGS sequence"/>
</dbReference>
<evidence type="ECO:0000313" key="3">
    <source>
        <dbReference type="Proteomes" id="UP000186817"/>
    </source>
</evidence>
<gene>
    <name evidence="2" type="ORF">AK812_SmicGene41884</name>
</gene>
<comment type="caution">
    <text evidence="2">The sequence shown here is derived from an EMBL/GenBank/DDBJ whole genome shotgun (WGS) entry which is preliminary data.</text>
</comment>
<feature type="region of interest" description="Disordered" evidence="1">
    <location>
        <begin position="174"/>
        <end position="204"/>
    </location>
</feature>
<feature type="region of interest" description="Disordered" evidence="1">
    <location>
        <begin position="233"/>
        <end position="263"/>
    </location>
</feature>
<dbReference type="AlphaFoldDB" id="A0A1Q9C4Z6"/>